<dbReference type="CDD" id="cd16914">
    <property type="entry name" value="EcfT"/>
    <property type="match status" value="1"/>
</dbReference>
<accession>A0A7X8YEK6</accession>
<dbReference type="RefSeq" id="WP_168887815.1">
    <property type="nucleotide sequence ID" value="NZ_JABAHY010000009.1"/>
</dbReference>
<dbReference type="InterPro" id="IPR003339">
    <property type="entry name" value="ABC/ECF_trnsptr_transmembrane"/>
</dbReference>
<dbReference type="PANTHER" id="PTHR33514:SF13">
    <property type="entry name" value="PROTEIN ABCI12, CHLOROPLASTIC"/>
    <property type="match status" value="1"/>
</dbReference>
<dbReference type="Pfam" id="PF02361">
    <property type="entry name" value="CbiQ"/>
    <property type="match status" value="1"/>
</dbReference>
<evidence type="ECO:0000313" key="7">
    <source>
        <dbReference type="Proteomes" id="UP000523139"/>
    </source>
</evidence>
<feature type="transmembrane region" description="Helical" evidence="5">
    <location>
        <begin position="53"/>
        <end position="70"/>
    </location>
</feature>
<gene>
    <name evidence="6" type="ORF">HGQ17_10045</name>
</gene>
<dbReference type="Proteomes" id="UP000523139">
    <property type="component" value="Unassembled WGS sequence"/>
</dbReference>
<evidence type="ECO:0000256" key="5">
    <source>
        <dbReference type="SAM" id="Phobius"/>
    </source>
</evidence>
<feature type="transmembrane region" description="Helical" evidence="5">
    <location>
        <begin position="82"/>
        <end position="99"/>
    </location>
</feature>
<feature type="transmembrane region" description="Helical" evidence="5">
    <location>
        <begin position="105"/>
        <end position="124"/>
    </location>
</feature>
<name>A0A7X8YEK6_9MICC</name>
<evidence type="ECO:0000313" key="6">
    <source>
        <dbReference type="EMBL" id="NLS10327.1"/>
    </source>
</evidence>
<reference evidence="6 7" key="1">
    <citation type="submission" date="2020-04" db="EMBL/GenBank/DDBJ databases">
        <title>Nesterenkonia sp. nov., isolated from marine sediment.</title>
        <authorList>
            <person name="Zhang G."/>
        </authorList>
    </citation>
    <scope>NUCLEOTIDE SEQUENCE [LARGE SCALE GENOMIC DNA]</scope>
    <source>
        <strain evidence="6 7">MY13</strain>
    </source>
</reference>
<protein>
    <submittedName>
        <fullName evidence="6">Energy-coupling factor transporter transmembrane protein EcfT</fullName>
    </submittedName>
</protein>
<dbReference type="PANTHER" id="PTHR33514">
    <property type="entry name" value="PROTEIN ABCI12, CHLOROPLASTIC"/>
    <property type="match status" value="1"/>
</dbReference>
<keyword evidence="2 5" id="KW-0812">Transmembrane</keyword>
<keyword evidence="3 5" id="KW-1133">Transmembrane helix</keyword>
<keyword evidence="7" id="KW-1185">Reference proteome</keyword>
<dbReference type="GO" id="GO:0005886">
    <property type="term" value="C:plasma membrane"/>
    <property type="evidence" value="ECO:0007669"/>
    <property type="project" value="TreeGrafter"/>
</dbReference>
<evidence type="ECO:0000256" key="1">
    <source>
        <dbReference type="ARBA" id="ARBA00004141"/>
    </source>
</evidence>
<dbReference type="EMBL" id="JABAHY010000009">
    <property type="protein sequence ID" value="NLS10327.1"/>
    <property type="molecule type" value="Genomic_DNA"/>
</dbReference>
<evidence type="ECO:0000256" key="3">
    <source>
        <dbReference type="ARBA" id="ARBA00022989"/>
    </source>
</evidence>
<proteinExistence type="predicted"/>
<comment type="subcellular location">
    <subcellularLocation>
        <location evidence="1">Membrane</location>
        <topology evidence="1">Multi-pass membrane protein</topology>
    </subcellularLocation>
</comment>
<dbReference type="AlphaFoldDB" id="A0A7X8YEK6"/>
<sequence length="222" mass="24488">MPSGSQILWHSGRVIPLYRPGHSLLHRTPAWLKLALMLALGILIAAWRDHWQIAASAWAAVLAGYLLARGPLRGLRDLGAMLWRLKWLAVLIVIPQLIFRDYDDAAITTLRILAVVLLAGLFTLTTRVSDVMELILRLFTPLERAGLGRIGLTAERVGLAMSLAMRSVPVVFGFYSEIRRARQARGVRSGVTGTVKMTTPLLVMTLRHADQTAEALAARGVR</sequence>
<comment type="caution">
    <text evidence="6">The sequence shown here is derived from an EMBL/GenBank/DDBJ whole genome shotgun (WGS) entry which is preliminary data.</text>
</comment>
<organism evidence="6 7">
    <name type="scientific">Nesterenkonia sedimenti</name>
    <dbReference type="NCBI Taxonomy" id="1463632"/>
    <lineage>
        <taxon>Bacteria</taxon>
        <taxon>Bacillati</taxon>
        <taxon>Actinomycetota</taxon>
        <taxon>Actinomycetes</taxon>
        <taxon>Micrococcales</taxon>
        <taxon>Micrococcaceae</taxon>
        <taxon>Nesterenkonia</taxon>
    </lineage>
</organism>
<evidence type="ECO:0000256" key="2">
    <source>
        <dbReference type="ARBA" id="ARBA00022692"/>
    </source>
</evidence>
<evidence type="ECO:0000256" key="4">
    <source>
        <dbReference type="ARBA" id="ARBA00023136"/>
    </source>
</evidence>
<feature type="transmembrane region" description="Helical" evidence="5">
    <location>
        <begin position="30"/>
        <end position="47"/>
    </location>
</feature>
<keyword evidence="4 5" id="KW-0472">Membrane</keyword>